<evidence type="ECO:0000313" key="1">
    <source>
        <dbReference type="EMBL" id="MEJ8573434.1"/>
    </source>
</evidence>
<accession>A0AAW9RID6</accession>
<dbReference type="RefSeq" id="WP_340331124.1">
    <property type="nucleotide sequence ID" value="NZ_JAZHOF010000007.1"/>
</dbReference>
<comment type="caution">
    <text evidence="1">The sequence shown here is derived from an EMBL/GenBank/DDBJ whole genome shotgun (WGS) entry which is preliminary data.</text>
</comment>
<name>A0AAW9RID6_9HYPH</name>
<organism evidence="1 2">
    <name type="scientific">Microbaculum marinum</name>
    <dbReference type="NCBI Taxonomy" id="1764581"/>
    <lineage>
        <taxon>Bacteria</taxon>
        <taxon>Pseudomonadati</taxon>
        <taxon>Pseudomonadota</taxon>
        <taxon>Alphaproteobacteria</taxon>
        <taxon>Hyphomicrobiales</taxon>
        <taxon>Tepidamorphaceae</taxon>
        <taxon>Microbaculum</taxon>
    </lineage>
</organism>
<dbReference type="Pfam" id="PF07370">
    <property type="entry name" value="DUF1489"/>
    <property type="match status" value="1"/>
</dbReference>
<sequence>MTVNLIKLCVGADSVEDLSGWIDQRLAAKRRAGTVAEQVHVTRMTPKRQDELLDGGSLYWVIKGIIQCRQRLLELRPVTGDDGISRCGFVLEPKVVLVEPRPRGPFQGWRYLDSRDAPPDLGASTSGIAEMPTDMRRELVEMGLL</sequence>
<dbReference type="AlphaFoldDB" id="A0AAW9RID6"/>
<reference evidence="1 2" key="1">
    <citation type="submission" date="2024-02" db="EMBL/GenBank/DDBJ databases">
        <title>Genome analysis and characterization of Microbaculum marinisediminis sp. nov., isolated from marine sediment.</title>
        <authorList>
            <person name="Du Z.-J."/>
            <person name="Ye Y.-Q."/>
            <person name="Zhang Z.-R."/>
            <person name="Yuan S.-M."/>
            <person name="Zhang X.-Y."/>
        </authorList>
    </citation>
    <scope>NUCLEOTIDE SEQUENCE [LARGE SCALE GENOMIC DNA]</scope>
    <source>
        <strain evidence="1 2">SDUM1044001</strain>
    </source>
</reference>
<protein>
    <submittedName>
        <fullName evidence="1">DUF1489 domain-containing protein</fullName>
    </submittedName>
</protein>
<dbReference type="EMBL" id="JAZHOF010000007">
    <property type="protein sequence ID" value="MEJ8573434.1"/>
    <property type="molecule type" value="Genomic_DNA"/>
</dbReference>
<gene>
    <name evidence="1" type="ORF">V3328_18235</name>
</gene>
<dbReference type="Proteomes" id="UP001378188">
    <property type="component" value="Unassembled WGS sequence"/>
</dbReference>
<proteinExistence type="predicted"/>
<dbReference type="InterPro" id="IPR008320">
    <property type="entry name" value="UCP032025"/>
</dbReference>
<dbReference type="PIRSF" id="PIRSF032025">
    <property type="entry name" value="UCP032025"/>
    <property type="match status" value="1"/>
</dbReference>
<evidence type="ECO:0000313" key="2">
    <source>
        <dbReference type="Proteomes" id="UP001378188"/>
    </source>
</evidence>
<keyword evidence="2" id="KW-1185">Reference proteome</keyword>